<name>A0ACB8FTZ4_9SAUR</name>
<protein>
    <submittedName>
        <fullName evidence="1">ATP-binding cassette sub- A member 13</fullName>
    </submittedName>
</protein>
<dbReference type="Proteomes" id="UP000827872">
    <property type="component" value="Linkage Group LG11"/>
</dbReference>
<gene>
    <name evidence="1" type="primary">ABCA13_2</name>
    <name evidence="1" type="ORF">K3G42_005154</name>
</gene>
<comment type="caution">
    <text evidence="1">The sequence shown here is derived from an EMBL/GenBank/DDBJ whole genome shotgun (WGS) entry which is preliminary data.</text>
</comment>
<accession>A0ACB8FTZ4</accession>
<sequence length="119" mass="13340">MNLFKQSPSNRTEQAPLQAKQETSHEDRRDTLCITALIQAYIPEASLKENSGSELTYMIPPEAEKASFKGLCQALDEKLQYLHVTGYGISDTTLEEVCFDFTDKKQAGNIFLMGSWLSS</sequence>
<keyword evidence="2" id="KW-1185">Reference proteome</keyword>
<organism evidence="1 2">
    <name type="scientific">Sphaerodactylus townsendi</name>
    <dbReference type="NCBI Taxonomy" id="933632"/>
    <lineage>
        <taxon>Eukaryota</taxon>
        <taxon>Metazoa</taxon>
        <taxon>Chordata</taxon>
        <taxon>Craniata</taxon>
        <taxon>Vertebrata</taxon>
        <taxon>Euteleostomi</taxon>
        <taxon>Lepidosauria</taxon>
        <taxon>Squamata</taxon>
        <taxon>Bifurcata</taxon>
        <taxon>Gekkota</taxon>
        <taxon>Sphaerodactylidae</taxon>
        <taxon>Sphaerodactylus</taxon>
    </lineage>
</organism>
<evidence type="ECO:0000313" key="1">
    <source>
        <dbReference type="EMBL" id="KAH8010467.1"/>
    </source>
</evidence>
<keyword evidence="1" id="KW-0067">ATP-binding</keyword>
<evidence type="ECO:0000313" key="2">
    <source>
        <dbReference type="Proteomes" id="UP000827872"/>
    </source>
</evidence>
<keyword evidence="1" id="KW-0547">Nucleotide-binding</keyword>
<dbReference type="EMBL" id="CM037624">
    <property type="protein sequence ID" value="KAH8010467.1"/>
    <property type="molecule type" value="Genomic_DNA"/>
</dbReference>
<reference evidence="1" key="1">
    <citation type="submission" date="2021-08" db="EMBL/GenBank/DDBJ databases">
        <title>The first chromosome-level gecko genome reveals the dynamic sex chromosomes of Neotropical dwarf geckos (Sphaerodactylidae: Sphaerodactylus).</title>
        <authorList>
            <person name="Pinto B.J."/>
            <person name="Keating S.E."/>
            <person name="Gamble T."/>
        </authorList>
    </citation>
    <scope>NUCLEOTIDE SEQUENCE</scope>
    <source>
        <strain evidence="1">TG3544</strain>
    </source>
</reference>
<proteinExistence type="predicted"/>